<comment type="caution">
    <text evidence="2">The sequence shown here is derived from an EMBL/GenBank/DDBJ whole genome shotgun (WGS) entry which is preliminary data.</text>
</comment>
<sequence length="240" mass="25614">MKIWALAIPAMALFSSCETLQLPQTSTGTGTTTTKSSGVVTENDAAQGIREALTQGITKAVSTLNVTNGFLGSQAYKVLLPPDAVKVENTLRTLGMGAQVDKAITQINRAAEDAVGQATPIFVNAIKQMSIIDALNIVKGGNNSVTNYFKNKTNTQLLAAFAPSIKQSLDKVNATKYYSDIVNIYNKLPTTVQKINPDLQNYVAGKATDALFDQIAKEEVAIRTDPMGQASAILQKVFGK</sequence>
<evidence type="ECO:0000313" key="3">
    <source>
        <dbReference type="Proteomes" id="UP000812270"/>
    </source>
</evidence>
<organism evidence="2 3">
    <name type="scientific">Pinibacter aurantiacus</name>
    <dbReference type="NCBI Taxonomy" id="2851599"/>
    <lineage>
        <taxon>Bacteria</taxon>
        <taxon>Pseudomonadati</taxon>
        <taxon>Bacteroidota</taxon>
        <taxon>Chitinophagia</taxon>
        <taxon>Chitinophagales</taxon>
        <taxon>Chitinophagaceae</taxon>
        <taxon>Pinibacter</taxon>
    </lineage>
</organism>
<proteinExistence type="predicted"/>
<protein>
    <submittedName>
        <fullName evidence="2">DUF4197 domain-containing protein</fullName>
    </submittedName>
</protein>
<keyword evidence="3" id="KW-1185">Reference proteome</keyword>
<evidence type="ECO:0000313" key="2">
    <source>
        <dbReference type="EMBL" id="MBV4357384.1"/>
    </source>
</evidence>
<dbReference type="RefSeq" id="WP_217791029.1">
    <property type="nucleotide sequence ID" value="NZ_JAHSPG010000005.1"/>
</dbReference>
<reference evidence="2" key="1">
    <citation type="submission" date="2021-06" db="EMBL/GenBank/DDBJ databases">
        <authorList>
            <person name="Huq M.A."/>
        </authorList>
    </citation>
    <scope>NUCLEOTIDE SEQUENCE</scope>
    <source>
        <strain evidence="2">MAH-26</strain>
    </source>
</reference>
<name>A0A9E2S9Y0_9BACT</name>
<accession>A0A9E2S9Y0</accession>
<dbReference type="EMBL" id="JAHSPG010000005">
    <property type="protein sequence ID" value="MBV4357384.1"/>
    <property type="molecule type" value="Genomic_DNA"/>
</dbReference>
<gene>
    <name evidence="2" type="ORF">KTO63_09520</name>
</gene>
<dbReference type="Pfam" id="PF13852">
    <property type="entry name" value="DUF4197"/>
    <property type="match status" value="1"/>
</dbReference>
<dbReference type="Proteomes" id="UP000812270">
    <property type="component" value="Unassembled WGS sequence"/>
</dbReference>
<dbReference type="InterPro" id="IPR025245">
    <property type="entry name" value="DUF4197"/>
</dbReference>
<feature type="signal peptide" evidence="1">
    <location>
        <begin position="1"/>
        <end position="21"/>
    </location>
</feature>
<evidence type="ECO:0000256" key="1">
    <source>
        <dbReference type="SAM" id="SignalP"/>
    </source>
</evidence>
<keyword evidence="1" id="KW-0732">Signal</keyword>
<feature type="chain" id="PRO_5038759183" evidence="1">
    <location>
        <begin position="22"/>
        <end position="240"/>
    </location>
</feature>
<dbReference type="AlphaFoldDB" id="A0A9E2S9Y0"/>
<dbReference type="PROSITE" id="PS51257">
    <property type="entry name" value="PROKAR_LIPOPROTEIN"/>
    <property type="match status" value="1"/>
</dbReference>